<dbReference type="PANTHER" id="PTHR12220">
    <property type="entry name" value="50S/60S RIBOSOMAL PROTEIN L16"/>
    <property type="match status" value="1"/>
</dbReference>
<evidence type="ECO:0000256" key="3">
    <source>
        <dbReference type="ARBA" id="ARBA00023274"/>
    </source>
</evidence>
<dbReference type="Pfam" id="PF00252">
    <property type="entry name" value="Ribosomal_L16"/>
    <property type="match status" value="1"/>
</dbReference>
<comment type="similarity">
    <text evidence="1 4">Belongs to the universal ribosomal protein uL16 family.</text>
</comment>
<organism evidence="5">
    <name type="scientific">Nephromyces sp. ex Molgula occidentalis</name>
    <dbReference type="NCBI Taxonomy" id="2544991"/>
    <lineage>
        <taxon>Eukaryota</taxon>
        <taxon>Sar</taxon>
        <taxon>Alveolata</taxon>
        <taxon>Apicomplexa</taxon>
        <taxon>Aconoidasida</taxon>
        <taxon>Nephromycida</taxon>
        <taxon>Nephromyces</taxon>
    </lineage>
</organism>
<name>A0A5C1H884_9APIC</name>
<dbReference type="Gene3D" id="3.90.1170.10">
    <property type="entry name" value="Ribosomal protein L10e/L16"/>
    <property type="match status" value="1"/>
</dbReference>
<dbReference type="SUPFAM" id="SSF54686">
    <property type="entry name" value="Ribosomal protein L16p/L10e"/>
    <property type="match status" value="1"/>
</dbReference>
<evidence type="ECO:0000256" key="4">
    <source>
        <dbReference type="RuleBase" id="RU004413"/>
    </source>
</evidence>
<proteinExistence type="inferred from homology"/>
<dbReference type="InterPro" id="IPR000114">
    <property type="entry name" value="Ribosomal_uL16_bact-type"/>
</dbReference>
<dbReference type="InterPro" id="IPR020798">
    <property type="entry name" value="Ribosomal_uL16_CS"/>
</dbReference>
<dbReference type="InterPro" id="IPR047873">
    <property type="entry name" value="Ribosomal_uL16"/>
</dbReference>
<keyword evidence="3 4" id="KW-0687">Ribonucleoprotein</keyword>
<dbReference type="GO" id="GO:0005762">
    <property type="term" value="C:mitochondrial large ribosomal subunit"/>
    <property type="evidence" value="ECO:0007669"/>
    <property type="project" value="TreeGrafter"/>
</dbReference>
<protein>
    <submittedName>
        <fullName evidence="5">50S ribosomal protein L16</fullName>
    </submittedName>
</protein>
<accession>A0A5C1H884</accession>
<keyword evidence="2 4" id="KW-0689">Ribosomal protein</keyword>
<dbReference type="PRINTS" id="PR00060">
    <property type="entry name" value="RIBOSOMALL16"/>
</dbReference>
<sequence>MIKTIINYLHFKKRKSNSKKLKLVFGNWAFKVNSNYIIENKHITLIKVSFSKYFKTLTNLYIRINLNQIKTFKPNDSRMGSGKGKIHTKVSIVKKNQILFEIKTNSKELAFKFFKYISYKLPIKGFIIYKNEILS</sequence>
<dbReference type="PROSITE" id="PS00701">
    <property type="entry name" value="RIBOSOMAL_L16_2"/>
    <property type="match status" value="1"/>
</dbReference>
<dbReference type="AlphaFoldDB" id="A0A5C1H884"/>
<dbReference type="CDD" id="cd01433">
    <property type="entry name" value="Ribosomal_L16_L10e"/>
    <property type="match status" value="1"/>
</dbReference>
<dbReference type="InterPro" id="IPR016180">
    <property type="entry name" value="Ribosomal_uL16_dom"/>
</dbReference>
<dbReference type="PANTHER" id="PTHR12220:SF13">
    <property type="entry name" value="LARGE RIBOSOMAL SUBUNIT PROTEIN UL16M"/>
    <property type="match status" value="1"/>
</dbReference>
<evidence type="ECO:0000313" key="5">
    <source>
        <dbReference type="EMBL" id="QEM01773.1"/>
    </source>
</evidence>
<gene>
    <name evidence="5" type="primary">rpl16</name>
</gene>
<evidence type="ECO:0000256" key="2">
    <source>
        <dbReference type="ARBA" id="ARBA00022980"/>
    </source>
</evidence>
<dbReference type="EMBL" id="MK573206">
    <property type="protein sequence ID" value="QEM01773.1"/>
    <property type="molecule type" value="Genomic_DNA"/>
</dbReference>
<evidence type="ECO:0000256" key="1">
    <source>
        <dbReference type="ARBA" id="ARBA00008931"/>
    </source>
</evidence>
<dbReference type="GO" id="GO:0019843">
    <property type="term" value="F:rRNA binding"/>
    <property type="evidence" value="ECO:0007669"/>
    <property type="project" value="InterPro"/>
</dbReference>
<dbReference type="GO" id="GO:0003735">
    <property type="term" value="F:structural constituent of ribosome"/>
    <property type="evidence" value="ECO:0007669"/>
    <property type="project" value="InterPro"/>
</dbReference>
<reference evidence="5" key="1">
    <citation type="journal article" date="2019" name="Genome Biol. Evol.">
        <title>Nephromyces represents a diverse and novel lineage of the Apicomplexa that has retained apicoplasts.</title>
        <authorList>
            <person name="Munoz-Gomez S.A."/>
            <person name="Durnin K."/>
            <person name="Eme L."/>
            <person name="Paight C."/>
            <person name="Lane C.E."/>
            <person name="Saffo M.B."/>
            <person name="Slamovits C.H."/>
        </authorList>
    </citation>
    <scope>NUCLEOTIDE SEQUENCE</scope>
    <source>
        <strain evidence="5">656</strain>
    </source>
</reference>
<dbReference type="GO" id="GO:0032543">
    <property type="term" value="P:mitochondrial translation"/>
    <property type="evidence" value="ECO:0007669"/>
    <property type="project" value="TreeGrafter"/>
</dbReference>
<dbReference type="InterPro" id="IPR036920">
    <property type="entry name" value="Ribosomal_uL16_sf"/>
</dbReference>